<dbReference type="HOGENOM" id="CLU_1594496_0_0_1"/>
<keyword evidence="2" id="KW-1185">Reference proteome</keyword>
<protein>
    <submittedName>
        <fullName evidence="1">Uncharacterized protein</fullName>
    </submittedName>
</protein>
<dbReference type="Proteomes" id="UP000016933">
    <property type="component" value="Unassembled WGS sequence"/>
</dbReference>
<reference evidence="1 2" key="2">
    <citation type="journal article" date="2012" name="PLoS Pathog.">
        <title>Diverse lifestyles and strategies of plant pathogenesis encoded in the genomes of eighteen Dothideomycetes fungi.</title>
        <authorList>
            <person name="Ohm R.A."/>
            <person name="Feau N."/>
            <person name="Henrissat B."/>
            <person name="Schoch C.L."/>
            <person name="Horwitz B.A."/>
            <person name="Barry K.W."/>
            <person name="Condon B.J."/>
            <person name="Copeland A.C."/>
            <person name="Dhillon B."/>
            <person name="Glaser F."/>
            <person name="Hesse C.N."/>
            <person name="Kosti I."/>
            <person name="LaButti K."/>
            <person name="Lindquist E.A."/>
            <person name="Lucas S."/>
            <person name="Salamov A.A."/>
            <person name="Bradshaw R.E."/>
            <person name="Ciuffetti L."/>
            <person name="Hamelin R.C."/>
            <person name="Kema G.H.J."/>
            <person name="Lawrence C."/>
            <person name="Scott J.A."/>
            <person name="Spatafora J.W."/>
            <person name="Turgeon B.G."/>
            <person name="de Wit P.J.G.M."/>
            <person name="Zhong S."/>
            <person name="Goodwin S.B."/>
            <person name="Grigoriev I.V."/>
        </authorList>
    </citation>
    <scope>NUCLEOTIDE SEQUENCE [LARGE SCALE GENOMIC DNA]</scope>
    <source>
        <strain evidence="2">NZE10 / CBS 128990</strain>
    </source>
</reference>
<name>N1PYT8_DOTSN</name>
<evidence type="ECO:0000313" key="1">
    <source>
        <dbReference type="EMBL" id="EME47409.1"/>
    </source>
</evidence>
<evidence type="ECO:0000313" key="2">
    <source>
        <dbReference type="Proteomes" id="UP000016933"/>
    </source>
</evidence>
<accession>N1PYT8</accession>
<sequence>MGRTQARKQRVRQNEILGTVRECTCPAREDHHCRHDGEMRIVRELCGTKEVALSGFVVLIVSRESAIPPAKLGHDRFVLRHSFCRSGTPSGAREEEEAPVTAVRKRVSISHVRAVVLQLGRERSTASGILSCSSTIERASYAFWAASNSLPGTGGYACYTYLMRVPR</sequence>
<proteinExistence type="predicted"/>
<dbReference type="AlphaFoldDB" id="N1PYT8"/>
<reference evidence="2" key="1">
    <citation type="journal article" date="2012" name="PLoS Genet.">
        <title>The genomes of the fungal plant pathogens Cladosporium fulvum and Dothistroma septosporum reveal adaptation to different hosts and lifestyles but also signatures of common ancestry.</title>
        <authorList>
            <person name="de Wit P.J.G.M."/>
            <person name="van der Burgt A."/>
            <person name="Oekmen B."/>
            <person name="Stergiopoulos I."/>
            <person name="Abd-Elsalam K.A."/>
            <person name="Aerts A.L."/>
            <person name="Bahkali A.H."/>
            <person name="Beenen H.G."/>
            <person name="Chettri P."/>
            <person name="Cox M.P."/>
            <person name="Datema E."/>
            <person name="de Vries R.P."/>
            <person name="Dhillon B."/>
            <person name="Ganley A.R."/>
            <person name="Griffiths S.A."/>
            <person name="Guo Y."/>
            <person name="Hamelin R.C."/>
            <person name="Henrissat B."/>
            <person name="Kabir M.S."/>
            <person name="Jashni M.K."/>
            <person name="Kema G."/>
            <person name="Klaubauf S."/>
            <person name="Lapidus A."/>
            <person name="Levasseur A."/>
            <person name="Lindquist E."/>
            <person name="Mehrabi R."/>
            <person name="Ohm R.A."/>
            <person name="Owen T.J."/>
            <person name="Salamov A."/>
            <person name="Schwelm A."/>
            <person name="Schijlen E."/>
            <person name="Sun H."/>
            <person name="van den Burg H.A."/>
            <person name="van Ham R.C.H.J."/>
            <person name="Zhang S."/>
            <person name="Goodwin S.B."/>
            <person name="Grigoriev I.V."/>
            <person name="Collemare J."/>
            <person name="Bradshaw R.E."/>
        </authorList>
    </citation>
    <scope>NUCLEOTIDE SEQUENCE [LARGE SCALE GENOMIC DNA]</scope>
    <source>
        <strain evidence="2">NZE10 / CBS 128990</strain>
    </source>
</reference>
<dbReference type="EMBL" id="KB446536">
    <property type="protein sequence ID" value="EME47409.1"/>
    <property type="molecule type" value="Genomic_DNA"/>
</dbReference>
<gene>
    <name evidence="1" type="ORF">DOTSEDRAFT_69365</name>
</gene>
<organism evidence="1 2">
    <name type="scientific">Dothistroma septosporum (strain NZE10 / CBS 128990)</name>
    <name type="common">Red band needle blight fungus</name>
    <name type="synonym">Mycosphaerella pini</name>
    <dbReference type="NCBI Taxonomy" id="675120"/>
    <lineage>
        <taxon>Eukaryota</taxon>
        <taxon>Fungi</taxon>
        <taxon>Dikarya</taxon>
        <taxon>Ascomycota</taxon>
        <taxon>Pezizomycotina</taxon>
        <taxon>Dothideomycetes</taxon>
        <taxon>Dothideomycetidae</taxon>
        <taxon>Mycosphaerellales</taxon>
        <taxon>Mycosphaerellaceae</taxon>
        <taxon>Dothistroma</taxon>
    </lineage>
</organism>